<evidence type="ECO:0000313" key="4">
    <source>
        <dbReference type="Proteomes" id="UP001375240"/>
    </source>
</evidence>
<dbReference type="AlphaFoldDB" id="A0AAV9V5X8"/>
<evidence type="ECO:0000256" key="1">
    <source>
        <dbReference type="SAM" id="Coils"/>
    </source>
</evidence>
<evidence type="ECO:0000256" key="2">
    <source>
        <dbReference type="SAM" id="MobiDB-lite"/>
    </source>
</evidence>
<feature type="region of interest" description="Disordered" evidence="2">
    <location>
        <begin position="203"/>
        <end position="315"/>
    </location>
</feature>
<dbReference type="EMBL" id="JAVHNQ010000002">
    <property type="protein sequence ID" value="KAK6355004.1"/>
    <property type="molecule type" value="Genomic_DNA"/>
</dbReference>
<keyword evidence="4" id="KW-1185">Reference proteome</keyword>
<accession>A0AAV9V5X8</accession>
<name>A0AAV9V5X8_9PEZI</name>
<reference evidence="3 4" key="1">
    <citation type="submission" date="2019-10" db="EMBL/GenBank/DDBJ databases">
        <authorList>
            <person name="Palmer J.M."/>
        </authorList>
    </citation>
    <scope>NUCLEOTIDE SEQUENCE [LARGE SCALE GENOMIC DNA]</scope>
    <source>
        <strain evidence="3 4">TWF696</strain>
    </source>
</reference>
<dbReference type="Proteomes" id="UP001375240">
    <property type="component" value="Unassembled WGS sequence"/>
</dbReference>
<feature type="coiled-coil region" evidence="1">
    <location>
        <begin position="33"/>
        <end position="81"/>
    </location>
</feature>
<sequence>MEQGSRQKDETIGDIYTKLDLATNDAFKQSLDVSLLREEVQELRRQEATLNDALKQSKDQQRELANEVNAMTELLNDLEGMAATSHSTENCATKIATNDEKAQPSIILVNSTDSQENLTSVVPANTESLLLESQEECPVIEDPDFSIVPATQDQLLAEESLRVAREAMQAGLSMQNAMAELIPATPERDTVIVNANSLKRKRAVEKKVRFASQQTSSRKGPWEFPEGSSPQALLQYNAAKHRQKPDTEPESTNQSEKKQQLITDWNQPHEQDLAPKDQKSKKDKPEEGNRSKRKTGPAAASAGSQSTRKPKKYKK</sequence>
<feature type="compositionally biased region" description="Polar residues" evidence="2">
    <location>
        <begin position="250"/>
        <end position="266"/>
    </location>
</feature>
<proteinExistence type="predicted"/>
<organism evidence="3 4">
    <name type="scientific">Orbilia brochopaga</name>
    <dbReference type="NCBI Taxonomy" id="3140254"/>
    <lineage>
        <taxon>Eukaryota</taxon>
        <taxon>Fungi</taxon>
        <taxon>Dikarya</taxon>
        <taxon>Ascomycota</taxon>
        <taxon>Pezizomycotina</taxon>
        <taxon>Orbiliomycetes</taxon>
        <taxon>Orbiliales</taxon>
        <taxon>Orbiliaceae</taxon>
        <taxon>Orbilia</taxon>
    </lineage>
</organism>
<feature type="compositionally biased region" description="Basic and acidic residues" evidence="2">
    <location>
        <begin position="267"/>
        <end position="290"/>
    </location>
</feature>
<gene>
    <name evidence="3" type="ORF">TWF696_004131</name>
</gene>
<keyword evidence="1" id="KW-0175">Coiled coil</keyword>
<protein>
    <submittedName>
        <fullName evidence="3">Uncharacterized protein</fullName>
    </submittedName>
</protein>
<evidence type="ECO:0000313" key="3">
    <source>
        <dbReference type="EMBL" id="KAK6355004.1"/>
    </source>
</evidence>
<comment type="caution">
    <text evidence="3">The sequence shown here is derived from an EMBL/GenBank/DDBJ whole genome shotgun (WGS) entry which is preliminary data.</text>
</comment>